<evidence type="ECO:0000313" key="2">
    <source>
        <dbReference type="Proteomes" id="UP000053989"/>
    </source>
</evidence>
<sequence>MTYGTCIIPICMATSGGRGESKSSLPEIGLRITASKASYEVEFSAGPDNTYAPHAQMARSDVKVDY</sequence>
<dbReference type="EMBL" id="KN822042">
    <property type="protein sequence ID" value="KIM62458.1"/>
    <property type="molecule type" value="Genomic_DNA"/>
</dbReference>
<name>A0A0C2ZLJ4_9AGAM</name>
<accession>A0A0C2ZLJ4</accession>
<dbReference type="HOGENOM" id="CLU_2832684_0_0_1"/>
<dbReference type="AlphaFoldDB" id="A0A0C2ZLJ4"/>
<dbReference type="Proteomes" id="UP000053989">
    <property type="component" value="Unassembled WGS sequence"/>
</dbReference>
<keyword evidence="2" id="KW-1185">Reference proteome</keyword>
<protein>
    <submittedName>
        <fullName evidence="1">Uncharacterized protein</fullName>
    </submittedName>
</protein>
<reference evidence="2" key="2">
    <citation type="submission" date="2015-01" db="EMBL/GenBank/DDBJ databases">
        <title>Evolutionary Origins and Diversification of the Mycorrhizal Mutualists.</title>
        <authorList>
            <consortium name="DOE Joint Genome Institute"/>
            <consortium name="Mycorrhizal Genomics Consortium"/>
            <person name="Kohler A."/>
            <person name="Kuo A."/>
            <person name="Nagy L.G."/>
            <person name="Floudas D."/>
            <person name="Copeland A."/>
            <person name="Barry K.W."/>
            <person name="Cichocki N."/>
            <person name="Veneault-Fourrey C."/>
            <person name="LaButti K."/>
            <person name="Lindquist E.A."/>
            <person name="Lipzen A."/>
            <person name="Lundell T."/>
            <person name="Morin E."/>
            <person name="Murat C."/>
            <person name="Riley R."/>
            <person name="Ohm R."/>
            <person name="Sun H."/>
            <person name="Tunlid A."/>
            <person name="Henrissat B."/>
            <person name="Grigoriev I.V."/>
            <person name="Hibbett D.S."/>
            <person name="Martin F."/>
        </authorList>
    </citation>
    <scope>NUCLEOTIDE SEQUENCE [LARGE SCALE GENOMIC DNA]</scope>
    <source>
        <strain evidence="2">Foug A</strain>
    </source>
</reference>
<gene>
    <name evidence="1" type="ORF">SCLCIDRAFT_1215042</name>
</gene>
<evidence type="ECO:0000313" key="1">
    <source>
        <dbReference type="EMBL" id="KIM62458.1"/>
    </source>
</evidence>
<proteinExistence type="predicted"/>
<reference evidence="1 2" key="1">
    <citation type="submission" date="2014-04" db="EMBL/GenBank/DDBJ databases">
        <authorList>
            <consortium name="DOE Joint Genome Institute"/>
            <person name="Kuo A."/>
            <person name="Kohler A."/>
            <person name="Nagy L.G."/>
            <person name="Floudas D."/>
            <person name="Copeland A."/>
            <person name="Barry K.W."/>
            <person name="Cichocki N."/>
            <person name="Veneault-Fourrey C."/>
            <person name="LaButti K."/>
            <person name="Lindquist E.A."/>
            <person name="Lipzen A."/>
            <person name="Lundell T."/>
            <person name="Morin E."/>
            <person name="Murat C."/>
            <person name="Sun H."/>
            <person name="Tunlid A."/>
            <person name="Henrissat B."/>
            <person name="Grigoriev I.V."/>
            <person name="Hibbett D.S."/>
            <person name="Martin F."/>
            <person name="Nordberg H.P."/>
            <person name="Cantor M.N."/>
            <person name="Hua S.X."/>
        </authorList>
    </citation>
    <scope>NUCLEOTIDE SEQUENCE [LARGE SCALE GENOMIC DNA]</scope>
    <source>
        <strain evidence="1 2">Foug A</strain>
    </source>
</reference>
<dbReference type="InParanoid" id="A0A0C2ZLJ4"/>
<organism evidence="1 2">
    <name type="scientific">Scleroderma citrinum Foug A</name>
    <dbReference type="NCBI Taxonomy" id="1036808"/>
    <lineage>
        <taxon>Eukaryota</taxon>
        <taxon>Fungi</taxon>
        <taxon>Dikarya</taxon>
        <taxon>Basidiomycota</taxon>
        <taxon>Agaricomycotina</taxon>
        <taxon>Agaricomycetes</taxon>
        <taxon>Agaricomycetidae</taxon>
        <taxon>Boletales</taxon>
        <taxon>Sclerodermatineae</taxon>
        <taxon>Sclerodermataceae</taxon>
        <taxon>Scleroderma</taxon>
    </lineage>
</organism>